<dbReference type="SMART" id="SM00421">
    <property type="entry name" value="HTH_LUXR"/>
    <property type="match status" value="1"/>
</dbReference>
<dbReference type="InterPro" id="IPR027417">
    <property type="entry name" value="P-loop_NTPase"/>
</dbReference>
<dbReference type="RefSeq" id="WP_203750887.1">
    <property type="nucleotide sequence ID" value="NZ_BONF01000030.1"/>
</dbReference>
<dbReference type="InterPro" id="IPR011990">
    <property type="entry name" value="TPR-like_helical_dom_sf"/>
</dbReference>
<dbReference type="GO" id="GO:0005524">
    <property type="term" value="F:ATP binding"/>
    <property type="evidence" value="ECO:0007669"/>
    <property type="project" value="UniProtKB-KW"/>
</dbReference>
<organism evidence="4 5">
    <name type="scientific">Catellatospora bangladeshensis</name>
    <dbReference type="NCBI Taxonomy" id="310355"/>
    <lineage>
        <taxon>Bacteria</taxon>
        <taxon>Bacillati</taxon>
        <taxon>Actinomycetota</taxon>
        <taxon>Actinomycetes</taxon>
        <taxon>Micromonosporales</taxon>
        <taxon>Micromonosporaceae</taxon>
        <taxon>Catellatospora</taxon>
    </lineage>
</organism>
<gene>
    <name evidence="4" type="ORF">Cba03nite_50570</name>
</gene>
<dbReference type="PROSITE" id="PS50043">
    <property type="entry name" value="HTH_LUXR_2"/>
    <property type="match status" value="1"/>
</dbReference>
<dbReference type="Pfam" id="PF13191">
    <property type="entry name" value="AAA_16"/>
    <property type="match status" value="1"/>
</dbReference>
<proteinExistence type="predicted"/>
<feature type="domain" description="HTH luxR-type" evidence="3">
    <location>
        <begin position="900"/>
        <end position="965"/>
    </location>
</feature>
<dbReference type="Proteomes" id="UP000601223">
    <property type="component" value="Unassembled WGS sequence"/>
</dbReference>
<sequence>MASAFIGRAAELRRLADLLAAARDERRPATVLIGGEAGVGKSELLNLFCEQAAAAGAQVLSGACIELGSGAIPYGPLIEALRRLVRERTEEKARELAGPAWTELAPLISDFTGAEAPVGGQGSQLSVFGAVSRLLDHIGRTAPLVLIFEDVHWADPSTLDLIAYLTRMGSDERLLLICTHRSDLERGHPVRRVLAAPQFSRGMHRISLSRFTTAEMRELIAALAAEQAGPERVARCAELADGNPYFASQLVAAGYLADPDRLPETVADMMAVRLEQLSPTAAKVVEVAAVAGRRVGDRLLGAVSGLDAGSLADALQECLDQLVLVEDRAERGYAFQHALLRAAAYERIAELRRRLRHEAVARALAAEVGRRPELLPELAYHWFAAEREPEALAWAVRAGDLAVRMRAFQEAETQYRRALDLWPGVPDAAAVAGTAKLRVLTVAADAARWAGHVDQAVRWAREAIDEAAGADGDRVGELYERLGSYLWEARAVDESAAAYRAAEQHLADGPPSAAGSRVQAALATVAVRDGQHVDGLARAKRAGELARAVRARAEEGRALNSEGLALTMLDEPDEGVRALRLGLEIAIEVDHLEDTLRAYANLGLCLEHADLLAESVEVLLDGLAKARGLGLLHTRQGGVLANNASATLTLLGRWDEAVALLDEARPEPPATETAYQLLNRAEIATARGRFDEAEGLLREVRSRPNTDARFVGPLYGCLAELALWRHDGGQAAEAVTRGLEAIAGSENVLVRLQLYAMGLRVAADGHLSRTGPQEQRPTPADVAALLDAARQAVAGHPGSPGTRLLLEQCEAEHARAAGEDAAAAWRRVADGWESLERPYPMAYARFREAEAEAVARHRRATAAAGGAFAAAERLGAGPLREQIAALASRYRLDLVKPLPAARPPLGLTDREFAVLRGIRTGRTNREIGQTLYISDSTVSVHVTNLMRKLGVRNRAEAATVALREGFFAGD</sequence>
<dbReference type="SUPFAM" id="SSF52540">
    <property type="entry name" value="P-loop containing nucleoside triphosphate hydrolases"/>
    <property type="match status" value="1"/>
</dbReference>
<dbReference type="Gene3D" id="1.25.40.10">
    <property type="entry name" value="Tetratricopeptide repeat domain"/>
    <property type="match status" value="2"/>
</dbReference>
<dbReference type="PANTHER" id="PTHR16305:SF35">
    <property type="entry name" value="TRANSCRIPTIONAL ACTIVATOR DOMAIN"/>
    <property type="match status" value="1"/>
</dbReference>
<dbReference type="PROSITE" id="PS00622">
    <property type="entry name" value="HTH_LUXR_1"/>
    <property type="match status" value="1"/>
</dbReference>
<keyword evidence="1" id="KW-0547">Nucleotide-binding</keyword>
<reference evidence="4 5" key="1">
    <citation type="submission" date="2021-01" db="EMBL/GenBank/DDBJ databases">
        <title>Whole genome shotgun sequence of Catellatospora bangladeshensis NBRC 107357.</title>
        <authorList>
            <person name="Komaki H."/>
            <person name="Tamura T."/>
        </authorList>
    </citation>
    <scope>NUCLEOTIDE SEQUENCE [LARGE SCALE GENOMIC DNA]</scope>
    <source>
        <strain evidence="4 5">NBRC 107357</strain>
    </source>
</reference>
<comment type="caution">
    <text evidence="4">The sequence shown here is derived from an EMBL/GenBank/DDBJ whole genome shotgun (WGS) entry which is preliminary data.</text>
</comment>
<dbReference type="Gene3D" id="1.10.10.10">
    <property type="entry name" value="Winged helix-like DNA-binding domain superfamily/Winged helix DNA-binding domain"/>
    <property type="match status" value="1"/>
</dbReference>
<dbReference type="PRINTS" id="PR00038">
    <property type="entry name" value="HTHLUXR"/>
</dbReference>
<keyword evidence="5" id="KW-1185">Reference proteome</keyword>
<evidence type="ECO:0000313" key="5">
    <source>
        <dbReference type="Proteomes" id="UP000601223"/>
    </source>
</evidence>
<dbReference type="GO" id="GO:0003677">
    <property type="term" value="F:DNA binding"/>
    <property type="evidence" value="ECO:0007669"/>
    <property type="project" value="InterPro"/>
</dbReference>
<dbReference type="InterPro" id="IPR016032">
    <property type="entry name" value="Sig_transdc_resp-reg_C-effctor"/>
</dbReference>
<dbReference type="Pfam" id="PF00196">
    <property type="entry name" value="GerE"/>
    <property type="match status" value="1"/>
</dbReference>
<evidence type="ECO:0000256" key="1">
    <source>
        <dbReference type="ARBA" id="ARBA00022741"/>
    </source>
</evidence>
<name>A0A8J3JN99_9ACTN</name>
<dbReference type="GO" id="GO:0004016">
    <property type="term" value="F:adenylate cyclase activity"/>
    <property type="evidence" value="ECO:0007669"/>
    <property type="project" value="TreeGrafter"/>
</dbReference>
<dbReference type="EMBL" id="BONF01000030">
    <property type="protein sequence ID" value="GIF83708.1"/>
    <property type="molecule type" value="Genomic_DNA"/>
</dbReference>
<dbReference type="CDD" id="cd06170">
    <property type="entry name" value="LuxR_C_like"/>
    <property type="match status" value="1"/>
</dbReference>
<dbReference type="GO" id="GO:0005737">
    <property type="term" value="C:cytoplasm"/>
    <property type="evidence" value="ECO:0007669"/>
    <property type="project" value="TreeGrafter"/>
</dbReference>
<evidence type="ECO:0000256" key="2">
    <source>
        <dbReference type="ARBA" id="ARBA00022840"/>
    </source>
</evidence>
<dbReference type="InterPro" id="IPR041664">
    <property type="entry name" value="AAA_16"/>
</dbReference>
<dbReference type="GO" id="GO:0006355">
    <property type="term" value="P:regulation of DNA-templated transcription"/>
    <property type="evidence" value="ECO:0007669"/>
    <property type="project" value="InterPro"/>
</dbReference>
<dbReference type="Gene3D" id="3.40.50.300">
    <property type="entry name" value="P-loop containing nucleotide triphosphate hydrolases"/>
    <property type="match status" value="1"/>
</dbReference>
<dbReference type="InterPro" id="IPR000792">
    <property type="entry name" value="Tscrpt_reg_LuxR_C"/>
</dbReference>
<keyword evidence="2" id="KW-0067">ATP-binding</keyword>
<evidence type="ECO:0000313" key="4">
    <source>
        <dbReference type="EMBL" id="GIF83708.1"/>
    </source>
</evidence>
<dbReference type="InterPro" id="IPR036388">
    <property type="entry name" value="WH-like_DNA-bd_sf"/>
</dbReference>
<dbReference type="SUPFAM" id="SSF46894">
    <property type="entry name" value="C-terminal effector domain of the bipartite response regulators"/>
    <property type="match status" value="1"/>
</dbReference>
<protein>
    <submittedName>
        <fullName evidence="4">LuxR family transcriptional regulator</fullName>
    </submittedName>
</protein>
<dbReference type="AlphaFoldDB" id="A0A8J3JN99"/>
<evidence type="ECO:0000259" key="3">
    <source>
        <dbReference type="PROSITE" id="PS50043"/>
    </source>
</evidence>
<accession>A0A8J3JN99</accession>
<dbReference type="SUPFAM" id="SSF48452">
    <property type="entry name" value="TPR-like"/>
    <property type="match status" value="2"/>
</dbReference>
<dbReference type="PANTHER" id="PTHR16305">
    <property type="entry name" value="TESTICULAR SOLUBLE ADENYLYL CYCLASE"/>
    <property type="match status" value="1"/>
</dbReference>